<reference evidence="3 4" key="1">
    <citation type="submission" date="2015-07" db="EMBL/GenBank/DDBJ databases">
        <authorList>
            <person name="Ju K.-S."/>
            <person name="Doroghazi J.R."/>
            <person name="Metcalf W.W."/>
        </authorList>
    </citation>
    <scope>NUCLEOTIDE SEQUENCE [LARGE SCALE GENOMIC DNA]</scope>
    <source>
        <strain evidence="3 4">NRRL B-3589</strain>
    </source>
</reference>
<dbReference type="Proteomes" id="UP000037020">
    <property type="component" value="Unassembled WGS sequence"/>
</dbReference>
<protein>
    <recommendedName>
        <fullName evidence="5">Maleylpyruvate isomerase family mycothiol-dependent enzyme</fullName>
    </recommendedName>
</protein>
<gene>
    <name evidence="3" type="ORF">ADK38_12485</name>
</gene>
<dbReference type="InterPro" id="IPR017517">
    <property type="entry name" value="Maleyloyr_isom"/>
</dbReference>
<dbReference type="InterPro" id="IPR034660">
    <property type="entry name" value="DinB/YfiT-like"/>
</dbReference>
<dbReference type="PANTHER" id="PTHR40758">
    <property type="entry name" value="CONSERVED PROTEIN"/>
    <property type="match status" value="1"/>
</dbReference>
<accession>A0ABR5J8J5</accession>
<dbReference type="Pfam" id="PF11716">
    <property type="entry name" value="MDMPI_N"/>
    <property type="match status" value="1"/>
</dbReference>
<keyword evidence="4" id="KW-1185">Reference proteome</keyword>
<dbReference type="EMBL" id="LGUT01001045">
    <property type="protein sequence ID" value="KOG89761.1"/>
    <property type="molecule type" value="Genomic_DNA"/>
</dbReference>
<dbReference type="Pfam" id="PF07398">
    <property type="entry name" value="MDMPI_C"/>
    <property type="match status" value="1"/>
</dbReference>
<evidence type="ECO:0000313" key="4">
    <source>
        <dbReference type="Proteomes" id="UP000037020"/>
    </source>
</evidence>
<feature type="domain" description="Mycothiol-dependent maleylpyruvate isomerase metal-binding" evidence="2">
    <location>
        <begin position="12"/>
        <end position="138"/>
    </location>
</feature>
<evidence type="ECO:0000259" key="2">
    <source>
        <dbReference type="Pfam" id="PF11716"/>
    </source>
</evidence>
<name>A0ABR5J8J5_9ACTN</name>
<dbReference type="SUPFAM" id="SSF109854">
    <property type="entry name" value="DinB/YfiT-like putative metalloenzymes"/>
    <property type="match status" value="1"/>
</dbReference>
<dbReference type="InterPro" id="IPR024344">
    <property type="entry name" value="MDMPI_metal-binding"/>
</dbReference>
<feature type="domain" description="MDMPI C-terminal" evidence="1">
    <location>
        <begin position="153"/>
        <end position="250"/>
    </location>
</feature>
<dbReference type="InterPro" id="IPR010872">
    <property type="entry name" value="MDMPI_C-term_domain"/>
</dbReference>
<sequence length="259" mass="27953">MTLLSFERYCDEIVAQTEQLVDVVAGAELAAMVPSCPEWTLEQLLRHVGAAHRRVEATVRTRATAFVPDEQVSGIGGPEGADLGAIGEWLREGAALLVSTLREVGPDVEVWAFFGTGSSSFWARRMAHETVVHRADAALAVGAEFTVDTTLGADTIDEWLHICAQPQLMEARPQLRELLGAGRTLHFHGTDAEPGAAADLTGDAIAVRRAHEKAAVAVRGPVGDVLQLVFRRQPVSAGRVEVLGDAELLDFWLERVKFG</sequence>
<dbReference type="PANTHER" id="PTHR40758:SF1">
    <property type="entry name" value="CONSERVED PROTEIN"/>
    <property type="match status" value="1"/>
</dbReference>
<evidence type="ECO:0000259" key="1">
    <source>
        <dbReference type="Pfam" id="PF07398"/>
    </source>
</evidence>
<proteinExistence type="predicted"/>
<comment type="caution">
    <text evidence="3">The sequence shown here is derived from an EMBL/GenBank/DDBJ whole genome shotgun (WGS) entry which is preliminary data.</text>
</comment>
<organism evidence="3 4">
    <name type="scientific">Streptomyces varsoviensis</name>
    <dbReference type="NCBI Taxonomy" id="67373"/>
    <lineage>
        <taxon>Bacteria</taxon>
        <taxon>Bacillati</taxon>
        <taxon>Actinomycetota</taxon>
        <taxon>Actinomycetes</taxon>
        <taxon>Kitasatosporales</taxon>
        <taxon>Streptomycetaceae</taxon>
        <taxon>Streptomyces</taxon>
    </lineage>
</organism>
<evidence type="ECO:0000313" key="3">
    <source>
        <dbReference type="EMBL" id="KOG89761.1"/>
    </source>
</evidence>
<dbReference type="NCBIfam" id="TIGR03083">
    <property type="entry name" value="maleylpyruvate isomerase family mycothiol-dependent enzyme"/>
    <property type="match status" value="1"/>
</dbReference>
<evidence type="ECO:0008006" key="5">
    <source>
        <dbReference type="Google" id="ProtNLM"/>
    </source>
</evidence>